<evidence type="ECO:0000313" key="4">
    <source>
        <dbReference type="Proteomes" id="UP000249364"/>
    </source>
</evidence>
<dbReference type="EMBL" id="QKZQ01000001">
    <property type="protein sequence ID" value="PZX48041.1"/>
    <property type="molecule type" value="Genomic_DNA"/>
</dbReference>
<dbReference type="Pfam" id="PF07007">
    <property type="entry name" value="LprI"/>
    <property type="match status" value="1"/>
</dbReference>
<reference evidence="3 4" key="1">
    <citation type="submission" date="2018-06" db="EMBL/GenBank/DDBJ databases">
        <title>Genomic Encyclopedia of Archaeal and Bacterial Type Strains, Phase II (KMG-II): from individual species to whole genera.</title>
        <authorList>
            <person name="Goeker M."/>
        </authorList>
    </citation>
    <scope>NUCLEOTIDE SEQUENCE [LARGE SCALE GENOMIC DNA]</scope>
    <source>
        <strain evidence="3 4">DSM 13087</strain>
    </source>
</reference>
<organism evidence="3 4">
    <name type="scientific">Roseinatronobacter thiooxidans</name>
    <dbReference type="NCBI Taxonomy" id="121821"/>
    <lineage>
        <taxon>Bacteria</taxon>
        <taxon>Pseudomonadati</taxon>
        <taxon>Pseudomonadota</taxon>
        <taxon>Alphaproteobacteria</taxon>
        <taxon>Rhodobacterales</taxon>
        <taxon>Paracoccaceae</taxon>
        <taxon>Roseinatronobacter</taxon>
    </lineage>
</organism>
<gene>
    <name evidence="3" type="ORF">LY56_00189</name>
</gene>
<accession>A0A2W7QIV2</accession>
<feature type="signal peptide" evidence="1">
    <location>
        <begin position="1"/>
        <end position="21"/>
    </location>
</feature>
<dbReference type="RefSeq" id="WP_071468950.1">
    <property type="nucleotide sequence ID" value="NZ_MEHT01000009.1"/>
</dbReference>
<feature type="domain" description="Lysozyme inhibitor LprI-like N-terminal" evidence="2">
    <location>
        <begin position="51"/>
        <end position="153"/>
    </location>
</feature>
<comment type="caution">
    <text evidence="3">The sequence shown here is derived from an EMBL/GenBank/DDBJ whole genome shotgun (WGS) entry which is preliminary data.</text>
</comment>
<dbReference type="OrthoDB" id="7340239at2"/>
<feature type="chain" id="PRO_5015986924" evidence="1">
    <location>
        <begin position="22"/>
        <end position="162"/>
    </location>
</feature>
<dbReference type="Proteomes" id="UP000249364">
    <property type="component" value="Unassembled WGS sequence"/>
</dbReference>
<dbReference type="InterPro" id="IPR009739">
    <property type="entry name" value="LprI-like_N"/>
</dbReference>
<keyword evidence="1" id="KW-0732">Signal</keyword>
<keyword evidence="4" id="KW-1185">Reference proteome</keyword>
<evidence type="ECO:0000259" key="2">
    <source>
        <dbReference type="Pfam" id="PF07007"/>
    </source>
</evidence>
<dbReference type="Gene3D" id="1.20.1270.180">
    <property type="match status" value="1"/>
</dbReference>
<proteinExistence type="predicted"/>
<evidence type="ECO:0000256" key="1">
    <source>
        <dbReference type="SAM" id="SignalP"/>
    </source>
</evidence>
<dbReference type="AlphaFoldDB" id="A0A2W7QIV2"/>
<sequence>MRFAVPLAACLALPVAAQEMAFDPAPTETCLAGITDGAQAYDCIGRAAYACMAQPMGETTLGMGFCLDAELTFWDSKLNAAYQTLRTELATQDQSRPHAALPLAEGLRDMQRGWIGFRDARCSFEAAQWHGGTGASPAYLGCAMQMTGEQTVYLWSVHEGAR</sequence>
<name>A0A2W7QIV2_9RHOB</name>
<protein>
    <submittedName>
        <fullName evidence="3">Uncharacterized protein YecT (DUF1311 family)</fullName>
    </submittedName>
</protein>
<evidence type="ECO:0000313" key="3">
    <source>
        <dbReference type="EMBL" id="PZX48041.1"/>
    </source>
</evidence>
<dbReference type="STRING" id="121821.GCA_001870675_02262"/>